<evidence type="ECO:0000313" key="2">
    <source>
        <dbReference type="EMBL" id="WXB98962.1"/>
    </source>
</evidence>
<reference evidence="2 3" key="1">
    <citation type="submission" date="2024-02" db="EMBL/GenBank/DDBJ databases">
        <title>Seven novel Bacillus-like species.</title>
        <authorList>
            <person name="Liu G."/>
        </authorList>
    </citation>
    <scope>NUCLEOTIDE SEQUENCE [LARGE SCALE GENOMIC DNA]</scope>
    <source>
        <strain evidence="2 3">FJAT-52054</strain>
    </source>
</reference>
<dbReference type="Gene3D" id="1.20.1290.10">
    <property type="entry name" value="AhpD-like"/>
    <property type="match status" value="1"/>
</dbReference>
<evidence type="ECO:0000259" key="1">
    <source>
        <dbReference type="Pfam" id="PF02627"/>
    </source>
</evidence>
<organism evidence="2 3">
    <name type="scientific">Metabacillus sediminis</name>
    <dbReference type="NCBI Taxonomy" id="3117746"/>
    <lineage>
        <taxon>Bacteria</taxon>
        <taxon>Bacillati</taxon>
        <taxon>Bacillota</taxon>
        <taxon>Bacilli</taxon>
        <taxon>Bacillales</taxon>
        <taxon>Bacillaceae</taxon>
        <taxon>Metabacillus</taxon>
    </lineage>
</organism>
<dbReference type="SUPFAM" id="SSF69118">
    <property type="entry name" value="AhpD-like"/>
    <property type="match status" value="1"/>
</dbReference>
<dbReference type="PANTHER" id="PTHR33570:SF2">
    <property type="entry name" value="CARBOXYMUCONOLACTONE DECARBOXYLASE-LIKE DOMAIN-CONTAINING PROTEIN"/>
    <property type="match status" value="1"/>
</dbReference>
<gene>
    <name evidence="2" type="ORF">WCV65_04890</name>
</gene>
<name>A0ABZ2NNZ5_9BACI</name>
<proteinExistence type="predicted"/>
<protein>
    <submittedName>
        <fullName evidence="2">Carboxymuconolactone decarboxylase family protein</fullName>
    </submittedName>
</protein>
<dbReference type="PANTHER" id="PTHR33570">
    <property type="entry name" value="4-CARBOXYMUCONOLACTONE DECARBOXYLASE FAMILY PROTEIN"/>
    <property type="match status" value="1"/>
</dbReference>
<feature type="domain" description="Carboxymuconolactone decarboxylase-like" evidence="1">
    <location>
        <begin position="26"/>
        <end position="109"/>
    </location>
</feature>
<dbReference type="RefSeq" id="WP_051860547.1">
    <property type="nucleotide sequence ID" value="NZ_CP147407.1"/>
</dbReference>
<keyword evidence="3" id="KW-1185">Reference proteome</keyword>
<dbReference type="InterPro" id="IPR003779">
    <property type="entry name" value="CMD-like"/>
</dbReference>
<dbReference type="InterPro" id="IPR029032">
    <property type="entry name" value="AhpD-like"/>
</dbReference>
<dbReference type="Pfam" id="PF02627">
    <property type="entry name" value="CMD"/>
    <property type="match status" value="1"/>
</dbReference>
<accession>A0ABZ2NNZ5</accession>
<dbReference type="EMBL" id="CP147407">
    <property type="protein sequence ID" value="WXB98962.1"/>
    <property type="molecule type" value="Genomic_DNA"/>
</dbReference>
<sequence>MEYTLKTNDDISTHLRIVDELKDIAPDVGDMIIDFAYGEVYSREGLTNKQRALVTISSLVTQGTEPQLELHLNTGLTAGLTPKEITESIIQLVPYTGFPKVLNALAVAKKVFAQRVDDKKEE</sequence>
<dbReference type="InterPro" id="IPR052512">
    <property type="entry name" value="4CMD/NDH-1_regulator"/>
</dbReference>
<dbReference type="Proteomes" id="UP001377337">
    <property type="component" value="Chromosome"/>
</dbReference>
<evidence type="ECO:0000313" key="3">
    <source>
        <dbReference type="Proteomes" id="UP001377337"/>
    </source>
</evidence>